<dbReference type="AlphaFoldDB" id="A0A0T5VM57"/>
<keyword evidence="2" id="KW-0238">DNA-binding</keyword>
<dbReference type="PROSITE" id="PS00041">
    <property type="entry name" value="HTH_ARAC_FAMILY_1"/>
    <property type="match status" value="1"/>
</dbReference>
<evidence type="ECO:0000256" key="1">
    <source>
        <dbReference type="ARBA" id="ARBA00023015"/>
    </source>
</evidence>
<evidence type="ECO:0000256" key="3">
    <source>
        <dbReference type="ARBA" id="ARBA00023163"/>
    </source>
</evidence>
<comment type="caution">
    <text evidence="5">The sequence shown here is derived from an EMBL/GenBank/DDBJ whole genome shotgun (WGS) entry which is preliminary data.</text>
</comment>
<dbReference type="EMBL" id="LMZQ01000020">
    <property type="protein sequence ID" value="KRT14309.1"/>
    <property type="molecule type" value="Genomic_DNA"/>
</dbReference>
<protein>
    <submittedName>
        <fullName evidence="5">AraC family transcriptional regulator</fullName>
    </submittedName>
</protein>
<sequence length="287" mass="33417">MTKWITREHPKIDRIACPWLIRRFIDPDAEIIYVPSDEVMIKARELGAVPFDMPDVEYTHYNDQCTFDYFIKKHQLKDTALDRIAAIVRGADTDRHDFAPQAAGLEAVFSGLAYHSSNDQELLALGMQIYDGLYSWAKHLYHKKHTQAGPVEQMLLDIYTRYLRENKGKKAPAWANELREMIQDQMDTNMSLSLQQASDELEINPAYLSREFSKYFDDLSFGDYIRKMRIEKAMLLIETTAYSLTEIAYLTGFSDQSHFNRIFKKQTGENPSFYRKKHKKGKTDTNS</sequence>
<dbReference type="PRINTS" id="PR00032">
    <property type="entry name" value="HTHARAC"/>
</dbReference>
<evidence type="ECO:0000313" key="6">
    <source>
        <dbReference type="Proteomes" id="UP000051950"/>
    </source>
</evidence>
<dbReference type="InterPro" id="IPR018634">
    <property type="entry name" value="ChrB_C"/>
</dbReference>
<keyword evidence="1" id="KW-0805">Transcription regulation</keyword>
<dbReference type="InterPro" id="IPR020449">
    <property type="entry name" value="Tscrpt_reg_AraC-type_HTH"/>
</dbReference>
<dbReference type="PROSITE" id="PS01124">
    <property type="entry name" value="HTH_ARAC_FAMILY_2"/>
    <property type="match status" value="1"/>
</dbReference>
<dbReference type="RefSeq" id="WP_057934048.1">
    <property type="nucleotide sequence ID" value="NZ_LMZQ01000020.1"/>
</dbReference>
<dbReference type="OrthoDB" id="511992at2"/>
<dbReference type="InterPro" id="IPR018060">
    <property type="entry name" value="HTH_AraC"/>
</dbReference>
<dbReference type="Pfam" id="PF09828">
    <property type="entry name" value="ChrB_C"/>
    <property type="match status" value="1"/>
</dbReference>
<dbReference type="SUPFAM" id="SSF46689">
    <property type="entry name" value="Homeodomain-like"/>
    <property type="match status" value="1"/>
</dbReference>
<dbReference type="Proteomes" id="UP000051950">
    <property type="component" value="Unassembled WGS sequence"/>
</dbReference>
<dbReference type="PANTHER" id="PTHR43280:SF28">
    <property type="entry name" value="HTH-TYPE TRANSCRIPTIONAL ACTIVATOR RHAS"/>
    <property type="match status" value="1"/>
</dbReference>
<keyword evidence="6" id="KW-1185">Reference proteome</keyword>
<dbReference type="InterPro" id="IPR018062">
    <property type="entry name" value="HTH_AraC-typ_CS"/>
</dbReference>
<feature type="domain" description="HTH araC/xylS-type" evidence="4">
    <location>
        <begin position="176"/>
        <end position="277"/>
    </location>
</feature>
<proteinExistence type="predicted"/>
<organism evidence="5 6">
    <name type="scientific">Pedobacter ginsenosidimutans</name>
    <dbReference type="NCBI Taxonomy" id="687842"/>
    <lineage>
        <taxon>Bacteria</taxon>
        <taxon>Pseudomonadati</taxon>
        <taxon>Bacteroidota</taxon>
        <taxon>Sphingobacteriia</taxon>
        <taxon>Sphingobacteriales</taxon>
        <taxon>Sphingobacteriaceae</taxon>
        <taxon>Pedobacter</taxon>
    </lineage>
</organism>
<accession>A0A0T5VM57</accession>
<reference evidence="5 6" key="1">
    <citation type="submission" date="2015-11" db="EMBL/GenBank/DDBJ databases">
        <title>Sequence of Pedobacter ginsenosidimutans.</title>
        <authorList>
            <person name="Carson E."/>
            <person name="Keyser V."/>
            <person name="Newman J."/>
            <person name="Miller J."/>
        </authorList>
    </citation>
    <scope>NUCLEOTIDE SEQUENCE [LARGE SCALE GENOMIC DNA]</scope>
    <source>
        <strain evidence="5 6">KACC 14530</strain>
    </source>
</reference>
<dbReference type="SMART" id="SM00342">
    <property type="entry name" value="HTH_ARAC"/>
    <property type="match status" value="1"/>
</dbReference>
<dbReference type="InterPro" id="IPR009057">
    <property type="entry name" value="Homeodomain-like_sf"/>
</dbReference>
<evidence type="ECO:0000313" key="5">
    <source>
        <dbReference type="EMBL" id="KRT14309.1"/>
    </source>
</evidence>
<name>A0A0T5VM57_9SPHI</name>
<dbReference type="GO" id="GO:0043565">
    <property type="term" value="F:sequence-specific DNA binding"/>
    <property type="evidence" value="ECO:0007669"/>
    <property type="project" value="InterPro"/>
</dbReference>
<keyword evidence="3" id="KW-0804">Transcription</keyword>
<evidence type="ECO:0000256" key="2">
    <source>
        <dbReference type="ARBA" id="ARBA00023125"/>
    </source>
</evidence>
<dbReference type="GO" id="GO:0003700">
    <property type="term" value="F:DNA-binding transcription factor activity"/>
    <property type="evidence" value="ECO:0007669"/>
    <property type="project" value="InterPro"/>
</dbReference>
<gene>
    <name evidence="5" type="ORF">ASU31_20070</name>
</gene>
<dbReference type="Pfam" id="PF12833">
    <property type="entry name" value="HTH_18"/>
    <property type="match status" value="1"/>
</dbReference>
<dbReference type="Gene3D" id="1.10.10.60">
    <property type="entry name" value="Homeodomain-like"/>
    <property type="match status" value="2"/>
</dbReference>
<dbReference type="STRING" id="687842.ASU31_20070"/>
<dbReference type="PANTHER" id="PTHR43280">
    <property type="entry name" value="ARAC-FAMILY TRANSCRIPTIONAL REGULATOR"/>
    <property type="match status" value="1"/>
</dbReference>
<evidence type="ECO:0000259" key="4">
    <source>
        <dbReference type="PROSITE" id="PS01124"/>
    </source>
</evidence>